<evidence type="ECO:0000256" key="1">
    <source>
        <dbReference type="ARBA" id="ARBA00022614"/>
    </source>
</evidence>
<name>A0A6I2MUA4_9FLAO</name>
<gene>
    <name evidence="4" type="ORF">GJ691_12950</name>
</gene>
<dbReference type="InterPro" id="IPR050216">
    <property type="entry name" value="LRR_domain-containing"/>
</dbReference>
<dbReference type="AlphaFoldDB" id="A0A6I2MUA4"/>
<keyword evidence="5" id="KW-1185">Reference proteome</keyword>
<dbReference type="PROSITE" id="PS51450">
    <property type="entry name" value="LRR"/>
    <property type="match status" value="1"/>
</dbReference>
<dbReference type="InterPro" id="IPR003591">
    <property type="entry name" value="Leu-rich_rpt_typical-subtyp"/>
</dbReference>
<protein>
    <submittedName>
        <fullName evidence="4">Leucine-rich repeat domain-containing protein</fullName>
    </submittedName>
</protein>
<feature type="domain" description="Disease resistance R13L4/SHOC-2-like LRR" evidence="3">
    <location>
        <begin position="95"/>
        <end position="179"/>
    </location>
</feature>
<evidence type="ECO:0000256" key="2">
    <source>
        <dbReference type="ARBA" id="ARBA00022737"/>
    </source>
</evidence>
<dbReference type="Pfam" id="PF23598">
    <property type="entry name" value="LRR_14"/>
    <property type="match status" value="1"/>
</dbReference>
<dbReference type="Gene3D" id="3.80.10.10">
    <property type="entry name" value="Ribonuclease Inhibitor"/>
    <property type="match status" value="1"/>
</dbReference>
<keyword evidence="1" id="KW-0433">Leucine-rich repeat</keyword>
<comment type="caution">
    <text evidence="4">The sequence shown here is derived from an EMBL/GenBank/DDBJ whole genome shotgun (WGS) entry which is preliminary data.</text>
</comment>
<dbReference type="SUPFAM" id="SSF52058">
    <property type="entry name" value="L domain-like"/>
    <property type="match status" value="1"/>
</dbReference>
<sequence length="191" mass="21726">MKPTILFCLLLFFHTVHSQKKTHDEWDTEIGTITVYFSLEEALKNPESVKGLQLRDQGLNELPKEIGQLVNLQYLRVHHNNLTTIPEFIISLPKLRVLEIGGNHLGQLPEDLGAMTQLEYLGLKANGLLTLPESIGNLTHLKILDLDFNPLEYLPESIKNLTGLKRMHTTGNHFTKEEIEKNKQLLPNVFG</sequence>
<accession>A0A6I2MUA4</accession>
<dbReference type="SMART" id="SM00369">
    <property type="entry name" value="LRR_TYP"/>
    <property type="match status" value="3"/>
</dbReference>
<dbReference type="InterPro" id="IPR055414">
    <property type="entry name" value="LRR_R13L4/SHOC2-like"/>
</dbReference>
<evidence type="ECO:0000259" key="3">
    <source>
        <dbReference type="Pfam" id="PF23598"/>
    </source>
</evidence>
<organism evidence="4 5">
    <name type="scientific">Maribacter luteus</name>
    <dbReference type="NCBI Taxonomy" id="2594478"/>
    <lineage>
        <taxon>Bacteria</taxon>
        <taxon>Pseudomonadati</taxon>
        <taxon>Bacteroidota</taxon>
        <taxon>Flavobacteriia</taxon>
        <taxon>Flavobacteriales</taxon>
        <taxon>Flavobacteriaceae</taxon>
        <taxon>Maribacter</taxon>
    </lineage>
</organism>
<dbReference type="Proteomes" id="UP000443153">
    <property type="component" value="Unassembled WGS sequence"/>
</dbReference>
<dbReference type="Pfam" id="PF00560">
    <property type="entry name" value="LRR_1"/>
    <property type="match status" value="1"/>
</dbReference>
<reference evidence="4 5" key="1">
    <citation type="submission" date="2019-11" db="EMBL/GenBank/DDBJ databases">
        <title>Maribacter lutea sp. nov., a marine bacterium isolated from intertidal sand.</title>
        <authorList>
            <person name="Liu A."/>
        </authorList>
    </citation>
    <scope>NUCLEOTIDE SEQUENCE [LARGE SCALE GENOMIC DNA]</scope>
    <source>
        <strain evidence="4 5">RZ05</strain>
    </source>
</reference>
<dbReference type="SMART" id="SM00364">
    <property type="entry name" value="LRR_BAC"/>
    <property type="match status" value="3"/>
</dbReference>
<dbReference type="PANTHER" id="PTHR48051">
    <property type="match status" value="1"/>
</dbReference>
<dbReference type="RefSeq" id="WP_154367541.1">
    <property type="nucleotide sequence ID" value="NZ_WKJH01000021.1"/>
</dbReference>
<dbReference type="EMBL" id="WKJH01000021">
    <property type="protein sequence ID" value="MRX65066.1"/>
    <property type="molecule type" value="Genomic_DNA"/>
</dbReference>
<dbReference type="OrthoDB" id="1162572at2"/>
<proteinExistence type="predicted"/>
<dbReference type="InterPro" id="IPR032675">
    <property type="entry name" value="LRR_dom_sf"/>
</dbReference>
<evidence type="ECO:0000313" key="4">
    <source>
        <dbReference type="EMBL" id="MRX65066.1"/>
    </source>
</evidence>
<dbReference type="GO" id="GO:0005737">
    <property type="term" value="C:cytoplasm"/>
    <property type="evidence" value="ECO:0007669"/>
    <property type="project" value="TreeGrafter"/>
</dbReference>
<dbReference type="InterPro" id="IPR001611">
    <property type="entry name" value="Leu-rich_rpt"/>
</dbReference>
<keyword evidence="2" id="KW-0677">Repeat</keyword>
<dbReference type="PANTHER" id="PTHR48051:SF1">
    <property type="entry name" value="RAS SUPPRESSOR PROTEIN 1"/>
    <property type="match status" value="1"/>
</dbReference>
<evidence type="ECO:0000313" key="5">
    <source>
        <dbReference type="Proteomes" id="UP000443153"/>
    </source>
</evidence>